<dbReference type="InterPro" id="IPR036291">
    <property type="entry name" value="NAD(P)-bd_dom_sf"/>
</dbReference>
<dbReference type="FunFam" id="3.40.50.720:FF:000047">
    <property type="entry name" value="NADP-dependent L-serine/L-allo-threonine dehydrogenase"/>
    <property type="match status" value="1"/>
</dbReference>
<organism evidence="4 5">
    <name type="scientific">Flavobacterium yafengii</name>
    <dbReference type="NCBI Taxonomy" id="3041253"/>
    <lineage>
        <taxon>Bacteria</taxon>
        <taxon>Pseudomonadati</taxon>
        <taxon>Bacteroidota</taxon>
        <taxon>Flavobacteriia</taxon>
        <taxon>Flavobacteriales</taxon>
        <taxon>Flavobacteriaceae</taxon>
        <taxon>Flavobacterium</taxon>
    </lineage>
</organism>
<keyword evidence="5" id="KW-1185">Reference proteome</keyword>
<protein>
    <submittedName>
        <fullName evidence="4">SDR family NAD(P)-dependent oxidoreductase</fullName>
    </submittedName>
</protein>
<keyword evidence="2" id="KW-0560">Oxidoreductase</keyword>
<proteinExistence type="inferred from homology"/>
<dbReference type="PANTHER" id="PTHR42901">
    <property type="entry name" value="ALCOHOL DEHYDROGENASE"/>
    <property type="match status" value="1"/>
</dbReference>
<dbReference type="PRINTS" id="PR00080">
    <property type="entry name" value="SDRFAMILY"/>
</dbReference>
<evidence type="ECO:0000256" key="2">
    <source>
        <dbReference type="ARBA" id="ARBA00023002"/>
    </source>
</evidence>
<comment type="caution">
    <text evidence="4">The sequence shown here is derived from an EMBL/GenBank/DDBJ whole genome shotgun (WGS) entry which is preliminary data.</text>
</comment>
<dbReference type="InterPro" id="IPR020904">
    <property type="entry name" value="Sc_DH/Rdtase_CS"/>
</dbReference>
<dbReference type="PRINTS" id="PR00081">
    <property type="entry name" value="GDHRDH"/>
</dbReference>
<evidence type="ECO:0000256" key="3">
    <source>
        <dbReference type="RuleBase" id="RU000363"/>
    </source>
</evidence>
<evidence type="ECO:0000313" key="4">
    <source>
        <dbReference type="EMBL" id="MDI5948579.1"/>
    </source>
</evidence>
<dbReference type="EMBL" id="JASCRY010000001">
    <property type="protein sequence ID" value="MDI5948579.1"/>
    <property type="molecule type" value="Genomic_DNA"/>
</dbReference>
<dbReference type="Gene3D" id="3.40.50.720">
    <property type="entry name" value="NAD(P)-binding Rossmann-like Domain"/>
    <property type="match status" value="1"/>
</dbReference>
<dbReference type="RefSeq" id="WP_282714163.1">
    <property type="nucleotide sequence ID" value="NZ_JASCRY010000001.1"/>
</dbReference>
<accession>A0AAW6TJG0</accession>
<dbReference type="InterPro" id="IPR002347">
    <property type="entry name" value="SDR_fam"/>
</dbReference>
<sequence length="250" mass="27254">MTKTALVTGATSGIGKATAQILAKNNYKIILCGRREDRLIALEKELSALTEVHTLSFDVRDKKAVFKSINSIPEAFSTIDVLINNAGNAHGLDPIQNGDLDDWDAMIDINVKGLLYVSKAIIPQMIERKSGHIINIGSIAGKEVYPNGNVYCASKHAVDALNHAMRMDLNPYGIRVGAIHPGAVETEFSEVRFKGDADRAANVYKGFEPLHPEDIADIIHFVVSRPYHVNIADLMVLPTAQAAATILKRD</sequence>
<dbReference type="Proteomes" id="UP001228643">
    <property type="component" value="Unassembled WGS sequence"/>
</dbReference>
<reference evidence="4 5" key="1">
    <citation type="submission" date="2023-04" db="EMBL/GenBank/DDBJ databases">
        <title>Two novel species of Flavobacterium.</title>
        <authorList>
            <person name="Liu Q."/>
            <person name="Xin Y.-H."/>
        </authorList>
    </citation>
    <scope>NUCLEOTIDE SEQUENCE [LARGE SCALE GENOMIC DNA]</scope>
    <source>
        <strain evidence="4 5">LB2P87</strain>
    </source>
</reference>
<dbReference type="Pfam" id="PF00106">
    <property type="entry name" value="adh_short"/>
    <property type="match status" value="1"/>
</dbReference>
<dbReference type="SUPFAM" id="SSF51735">
    <property type="entry name" value="NAD(P)-binding Rossmann-fold domains"/>
    <property type="match status" value="1"/>
</dbReference>
<dbReference type="PANTHER" id="PTHR42901:SF1">
    <property type="entry name" value="ALCOHOL DEHYDROGENASE"/>
    <property type="match status" value="1"/>
</dbReference>
<name>A0AAW6TJG0_9FLAO</name>
<dbReference type="PROSITE" id="PS00061">
    <property type="entry name" value="ADH_SHORT"/>
    <property type="match status" value="1"/>
</dbReference>
<dbReference type="GO" id="GO:0016616">
    <property type="term" value="F:oxidoreductase activity, acting on the CH-OH group of donors, NAD or NADP as acceptor"/>
    <property type="evidence" value="ECO:0007669"/>
    <property type="project" value="UniProtKB-ARBA"/>
</dbReference>
<evidence type="ECO:0000256" key="1">
    <source>
        <dbReference type="ARBA" id="ARBA00006484"/>
    </source>
</evidence>
<gene>
    <name evidence="4" type="ORF">QLS97_02860</name>
</gene>
<comment type="similarity">
    <text evidence="1 3">Belongs to the short-chain dehydrogenases/reductases (SDR) family.</text>
</comment>
<dbReference type="AlphaFoldDB" id="A0AAW6TJG0"/>
<evidence type="ECO:0000313" key="5">
    <source>
        <dbReference type="Proteomes" id="UP001228643"/>
    </source>
</evidence>